<proteinExistence type="predicted"/>
<evidence type="ECO:0000313" key="8">
    <source>
        <dbReference type="Proteomes" id="UP000295357"/>
    </source>
</evidence>
<dbReference type="Proteomes" id="UP000295357">
    <property type="component" value="Unassembled WGS sequence"/>
</dbReference>
<dbReference type="RefSeq" id="WP_246030723.1">
    <property type="nucleotide sequence ID" value="NZ_JAUFPJ010000002.1"/>
</dbReference>
<dbReference type="PROSITE" id="PS50110">
    <property type="entry name" value="RESPONSE_REGULATORY"/>
    <property type="match status" value="1"/>
</dbReference>
<evidence type="ECO:0000259" key="6">
    <source>
        <dbReference type="PROSITE" id="PS50110"/>
    </source>
</evidence>
<evidence type="ECO:0000313" key="7">
    <source>
        <dbReference type="EMBL" id="TDP12024.1"/>
    </source>
</evidence>
<keyword evidence="4" id="KW-0418">Kinase</keyword>
<dbReference type="GO" id="GO:0005886">
    <property type="term" value="C:plasma membrane"/>
    <property type="evidence" value="ECO:0007669"/>
    <property type="project" value="TreeGrafter"/>
</dbReference>
<dbReference type="EC" id="2.7.13.3" evidence="2"/>
<dbReference type="AlphaFoldDB" id="A0A4R6NBJ9"/>
<dbReference type="PANTHER" id="PTHR43047">
    <property type="entry name" value="TWO-COMPONENT HISTIDINE PROTEIN KINASE"/>
    <property type="match status" value="1"/>
</dbReference>
<dbReference type="GO" id="GO:0000155">
    <property type="term" value="F:phosphorelay sensor kinase activity"/>
    <property type="evidence" value="ECO:0007669"/>
    <property type="project" value="TreeGrafter"/>
</dbReference>
<evidence type="ECO:0000256" key="4">
    <source>
        <dbReference type="ARBA" id="ARBA00022777"/>
    </source>
</evidence>
<reference evidence="7 8" key="1">
    <citation type="submission" date="2019-03" db="EMBL/GenBank/DDBJ databases">
        <title>Genomic Encyclopedia of Type Strains, Phase IV (KMG-IV): sequencing the most valuable type-strain genomes for metagenomic binning, comparative biology and taxonomic classification.</title>
        <authorList>
            <person name="Goeker M."/>
        </authorList>
    </citation>
    <scope>NUCLEOTIDE SEQUENCE [LARGE SCALE GENOMIC DNA]</scope>
    <source>
        <strain evidence="7 8">DSM 25082</strain>
    </source>
</reference>
<comment type="caution">
    <text evidence="7">The sequence shown here is derived from an EMBL/GenBank/DDBJ whole genome shotgun (WGS) entry which is preliminary data.</text>
</comment>
<dbReference type="SUPFAM" id="SSF52172">
    <property type="entry name" value="CheY-like"/>
    <property type="match status" value="1"/>
</dbReference>
<accession>A0A4R6NBJ9</accession>
<dbReference type="SMART" id="SM00448">
    <property type="entry name" value="REC"/>
    <property type="match status" value="1"/>
</dbReference>
<dbReference type="InterPro" id="IPR001789">
    <property type="entry name" value="Sig_transdc_resp-reg_receiver"/>
</dbReference>
<sequence>MRSAPPQILYIEDNPVNQLVVEELVAQRPHLQLSCSPDGASGLEAARRQHPQLILLDMQLPDMDGYEVMRLLQADALTAGIPCIALSANAMPEDIRRALAAGFAAYWTKPIDFKAFLAGLDERFPADA</sequence>
<protein>
    <recommendedName>
        <fullName evidence="2">histidine kinase</fullName>
        <ecNumber evidence="2">2.7.13.3</ecNumber>
    </recommendedName>
</protein>
<dbReference type="GO" id="GO:0009927">
    <property type="term" value="F:histidine phosphotransfer kinase activity"/>
    <property type="evidence" value="ECO:0007669"/>
    <property type="project" value="TreeGrafter"/>
</dbReference>
<evidence type="ECO:0000256" key="5">
    <source>
        <dbReference type="PROSITE-ProRule" id="PRU00169"/>
    </source>
</evidence>
<dbReference type="InterPro" id="IPR011006">
    <property type="entry name" value="CheY-like_superfamily"/>
</dbReference>
<evidence type="ECO:0000256" key="3">
    <source>
        <dbReference type="ARBA" id="ARBA00022679"/>
    </source>
</evidence>
<feature type="domain" description="Response regulatory" evidence="6">
    <location>
        <begin position="7"/>
        <end position="124"/>
    </location>
</feature>
<organism evidence="7 8">
    <name type="scientific">Roseateles asaccharophilus</name>
    <dbReference type="NCBI Taxonomy" id="582607"/>
    <lineage>
        <taxon>Bacteria</taxon>
        <taxon>Pseudomonadati</taxon>
        <taxon>Pseudomonadota</taxon>
        <taxon>Betaproteobacteria</taxon>
        <taxon>Burkholderiales</taxon>
        <taxon>Sphaerotilaceae</taxon>
        <taxon>Roseateles</taxon>
    </lineage>
</organism>
<keyword evidence="8" id="KW-1185">Reference proteome</keyword>
<evidence type="ECO:0000256" key="2">
    <source>
        <dbReference type="ARBA" id="ARBA00012438"/>
    </source>
</evidence>
<dbReference type="EMBL" id="SNXE01000002">
    <property type="protein sequence ID" value="TDP12024.1"/>
    <property type="molecule type" value="Genomic_DNA"/>
</dbReference>
<dbReference type="PANTHER" id="PTHR43047:SF72">
    <property type="entry name" value="OSMOSENSING HISTIDINE PROTEIN KINASE SLN1"/>
    <property type="match status" value="1"/>
</dbReference>
<dbReference type="Gene3D" id="3.40.50.2300">
    <property type="match status" value="1"/>
</dbReference>
<evidence type="ECO:0000256" key="1">
    <source>
        <dbReference type="ARBA" id="ARBA00000085"/>
    </source>
</evidence>
<keyword evidence="5" id="KW-0597">Phosphoprotein</keyword>
<name>A0A4R6NBJ9_9BURK</name>
<keyword evidence="3" id="KW-0808">Transferase</keyword>
<gene>
    <name evidence="7" type="ORF">DFR39_102412</name>
</gene>
<feature type="modified residue" description="4-aspartylphosphate" evidence="5">
    <location>
        <position position="57"/>
    </location>
</feature>
<dbReference type="Pfam" id="PF00072">
    <property type="entry name" value="Response_reg"/>
    <property type="match status" value="1"/>
</dbReference>
<comment type="catalytic activity">
    <reaction evidence="1">
        <text>ATP + protein L-histidine = ADP + protein N-phospho-L-histidine.</text>
        <dbReference type="EC" id="2.7.13.3"/>
    </reaction>
</comment>